<dbReference type="InterPro" id="IPR038377">
    <property type="entry name" value="Na/Glc_symporter_sf"/>
</dbReference>
<dbReference type="PANTHER" id="PTHR46154:SF2">
    <property type="entry name" value="SOLUTE SYMPORTER FAMILY TRANSPORTER (AFU_ORTHOLOGUE AFUA_6G03200)"/>
    <property type="match status" value="1"/>
</dbReference>
<dbReference type="Gene3D" id="1.20.1730.10">
    <property type="entry name" value="Sodium/glucose cotransporter"/>
    <property type="match status" value="1"/>
</dbReference>
<dbReference type="STRING" id="930991.A0A0D0DZ60"/>
<feature type="transmembrane region" description="Helical" evidence="2">
    <location>
        <begin position="428"/>
        <end position="449"/>
    </location>
</feature>
<feature type="compositionally biased region" description="Basic and acidic residues" evidence="1">
    <location>
        <begin position="346"/>
        <end position="375"/>
    </location>
</feature>
<keyword evidence="2" id="KW-0472">Membrane</keyword>
<protein>
    <submittedName>
        <fullName evidence="3">Uncharacterized protein</fullName>
    </submittedName>
</protein>
<dbReference type="OrthoDB" id="6132759at2759"/>
<dbReference type="EMBL" id="KN825026">
    <property type="protein sequence ID" value="KIK95701.1"/>
    <property type="molecule type" value="Genomic_DNA"/>
</dbReference>
<evidence type="ECO:0000256" key="1">
    <source>
        <dbReference type="SAM" id="MobiDB-lite"/>
    </source>
</evidence>
<dbReference type="GO" id="GO:0005886">
    <property type="term" value="C:plasma membrane"/>
    <property type="evidence" value="ECO:0007669"/>
    <property type="project" value="TreeGrafter"/>
</dbReference>
<feature type="transmembrane region" description="Helical" evidence="2">
    <location>
        <begin position="29"/>
        <end position="49"/>
    </location>
</feature>
<proteinExistence type="predicted"/>
<reference evidence="4" key="2">
    <citation type="submission" date="2015-01" db="EMBL/GenBank/DDBJ databases">
        <title>Evolutionary Origins and Diversification of the Mycorrhizal Mutualists.</title>
        <authorList>
            <consortium name="DOE Joint Genome Institute"/>
            <consortium name="Mycorrhizal Genomics Consortium"/>
            <person name="Kohler A."/>
            <person name="Kuo A."/>
            <person name="Nagy L.G."/>
            <person name="Floudas D."/>
            <person name="Copeland A."/>
            <person name="Barry K.W."/>
            <person name="Cichocki N."/>
            <person name="Veneault-Fourrey C."/>
            <person name="LaButti K."/>
            <person name="Lindquist E.A."/>
            <person name="Lipzen A."/>
            <person name="Lundell T."/>
            <person name="Morin E."/>
            <person name="Murat C."/>
            <person name="Riley R."/>
            <person name="Ohm R."/>
            <person name="Sun H."/>
            <person name="Tunlid A."/>
            <person name="Henrissat B."/>
            <person name="Grigoriev I.V."/>
            <person name="Hibbett D.S."/>
            <person name="Martin F."/>
        </authorList>
    </citation>
    <scope>NUCLEOTIDE SEQUENCE [LARGE SCALE GENOMIC DNA]</scope>
    <source>
        <strain evidence="4">Ve08.2h10</strain>
    </source>
</reference>
<sequence length="459" mass="50170">MFILTALQRNFFSFSPVSSEEFTSASRGVKPGLVCCGIVSAWTWSAALLRSSTAAYTFGVSGPSAHILFTFYGFMCILIVCGSLLLRGAATNRDLRATFICDSSHTIILFISLYVFIFRSHRIFPAIGSVSALYDLSQQAAIDSPVVGNQDGSYLTLKSNQSLVFGAAIKSVPQPNFPTYPSPLSPNQASARLAPPTAAAVLMGKGGATAVLLVVFIAVTSAARAEPVGISSLFIYRAYFRLQATGEQIVRVSHYFICFWAVSMRCWASIRSAGNIDLEWVRVIPIAPTVSWPKLTRAGVFCGAIGGAWSLGQINILTLAEPYSALRSGVTGLHFSGTSLFETPGDSERSTKRGDVAPSDIEKQSNEKEISRDTDGLPEDEEQRMAPLVRVFKKALVPSSVSTLIVVIIVPLRMFFPHYVFSRKSYTFWTACTMYRMGVWTFCIVLPLWEPCREMAMIL</sequence>
<organism evidence="3 4">
    <name type="scientific">Paxillus rubicundulus Ve08.2h10</name>
    <dbReference type="NCBI Taxonomy" id="930991"/>
    <lineage>
        <taxon>Eukaryota</taxon>
        <taxon>Fungi</taxon>
        <taxon>Dikarya</taxon>
        <taxon>Basidiomycota</taxon>
        <taxon>Agaricomycotina</taxon>
        <taxon>Agaricomycetes</taxon>
        <taxon>Agaricomycetidae</taxon>
        <taxon>Boletales</taxon>
        <taxon>Paxilineae</taxon>
        <taxon>Paxillaceae</taxon>
        <taxon>Paxillus</taxon>
    </lineage>
</organism>
<dbReference type="AlphaFoldDB" id="A0A0D0DZ60"/>
<name>A0A0D0DZ60_9AGAM</name>
<reference evidence="3 4" key="1">
    <citation type="submission" date="2014-04" db="EMBL/GenBank/DDBJ databases">
        <authorList>
            <consortium name="DOE Joint Genome Institute"/>
            <person name="Kuo A."/>
            <person name="Kohler A."/>
            <person name="Jargeat P."/>
            <person name="Nagy L.G."/>
            <person name="Floudas D."/>
            <person name="Copeland A."/>
            <person name="Barry K.W."/>
            <person name="Cichocki N."/>
            <person name="Veneault-Fourrey C."/>
            <person name="LaButti K."/>
            <person name="Lindquist E.A."/>
            <person name="Lipzen A."/>
            <person name="Lundell T."/>
            <person name="Morin E."/>
            <person name="Murat C."/>
            <person name="Sun H."/>
            <person name="Tunlid A."/>
            <person name="Henrissat B."/>
            <person name="Grigoriev I.V."/>
            <person name="Hibbett D.S."/>
            <person name="Martin F."/>
            <person name="Nordberg H.P."/>
            <person name="Cantor M.N."/>
            <person name="Hua S.X."/>
        </authorList>
    </citation>
    <scope>NUCLEOTIDE SEQUENCE [LARGE SCALE GENOMIC DNA]</scope>
    <source>
        <strain evidence="3 4">Ve08.2h10</strain>
    </source>
</reference>
<keyword evidence="4" id="KW-1185">Reference proteome</keyword>
<evidence type="ECO:0000256" key="2">
    <source>
        <dbReference type="SAM" id="Phobius"/>
    </source>
</evidence>
<evidence type="ECO:0000313" key="4">
    <source>
        <dbReference type="Proteomes" id="UP000054538"/>
    </source>
</evidence>
<dbReference type="Proteomes" id="UP000054538">
    <property type="component" value="Unassembled WGS sequence"/>
</dbReference>
<feature type="transmembrane region" description="Helical" evidence="2">
    <location>
        <begin position="95"/>
        <end position="117"/>
    </location>
</feature>
<gene>
    <name evidence="3" type="ORF">PAXRUDRAFT_32837</name>
</gene>
<dbReference type="PANTHER" id="PTHR46154">
    <property type="match status" value="1"/>
</dbReference>
<dbReference type="GO" id="GO:0015204">
    <property type="term" value="F:urea transmembrane transporter activity"/>
    <property type="evidence" value="ECO:0007669"/>
    <property type="project" value="InterPro"/>
</dbReference>
<evidence type="ECO:0000313" key="3">
    <source>
        <dbReference type="EMBL" id="KIK95701.1"/>
    </source>
</evidence>
<feature type="region of interest" description="Disordered" evidence="1">
    <location>
        <begin position="341"/>
        <end position="379"/>
    </location>
</feature>
<accession>A0A0D0DZ60</accession>
<dbReference type="InterPro" id="IPR031155">
    <property type="entry name" value="DUR"/>
</dbReference>
<dbReference type="InParanoid" id="A0A0D0DZ60"/>
<feature type="transmembrane region" description="Helical" evidence="2">
    <location>
        <begin position="395"/>
        <end position="416"/>
    </location>
</feature>
<feature type="transmembrane region" description="Helical" evidence="2">
    <location>
        <begin position="69"/>
        <end position="89"/>
    </location>
</feature>
<keyword evidence="2" id="KW-1133">Transmembrane helix</keyword>
<dbReference type="HOGENOM" id="CLU_010778_2_1_1"/>
<keyword evidence="2" id="KW-0812">Transmembrane</keyword>